<feature type="compositionally biased region" description="Pro residues" evidence="1">
    <location>
        <begin position="365"/>
        <end position="375"/>
    </location>
</feature>
<feature type="compositionally biased region" description="Basic and acidic residues" evidence="1">
    <location>
        <begin position="916"/>
        <end position="930"/>
    </location>
</feature>
<feature type="compositionally biased region" description="Basic and acidic residues" evidence="1">
    <location>
        <begin position="1146"/>
        <end position="1155"/>
    </location>
</feature>
<keyword evidence="3" id="KW-1185">Reference proteome</keyword>
<feature type="region of interest" description="Disordered" evidence="1">
    <location>
        <begin position="962"/>
        <end position="1023"/>
    </location>
</feature>
<feature type="compositionally biased region" description="Polar residues" evidence="1">
    <location>
        <begin position="243"/>
        <end position="263"/>
    </location>
</feature>
<feature type="region of interest" description="Disordered" evidence="1">
    <location>
        <begin position="768"/>
        <end position="894"/>
    </location>
</feature>
<feature type="compositionally biased region" description="Basic and acidic residues" evidence="1">
    <location>
        <begin position="1258"/>
        <end position="1270"/>
    </location>
</feature>
<feature type="compositionally biased region" description="Polar residues" evidence="1">
    <location>
        <begin position="1156"/>
        <end position="1165"/>
    </location>
</feature>
<evidence type="ECO:0000313" key="3">
    <source>
        <dbReference type="Proteomes" id="UP001433268"/>
    </source>
</evidence>
<feature type="region of interest" description="Disordered" evidence="1">
    <location>
        <begin position="338"/>
        <end position="406"/>
    </location>
</feature>
<feature type="compositionally biased region" description="Basic and acidic residues" evidence="1">
    <location>
        <begin position="768"/>
        <end position="781"/>
    </location>
</feature>
<feature type="compositionally biased region" description="Basic and acidic residues" evidence="1">
    <location>
        <begin position="570"/>
        <end position="610"/>
    </location>
</feature>
<feature type="compositionally biased region" description="Basic and acidic residues" evidence="1">
    <location>
        <begin position="134"/>
        <end position="147"/>
    </location>
</feature>
<feature type="region of interest" description="Disordered" evidence="1">
    <location>
        <begin position="195"/>
        <end position="281"/>
    </location>
</feature>
<feature type="compositionally biased region" description="Low complexity" evidence="1">
    <location>
        <begin position="55"/>
        <end position="77"/>
    </location>
</feature>
<comment type="caution">
    <text evidence="2">The sequence shown here is derived from an EMBL/GenBank/DDBJ whole genome shotgun (WGS) entry which is preliminary data.</text>
</comment>
<dbReference type="EMBL" id="JAQQWN010000004">
    <property type="protein sequence ID" value="KAK8089828.1"/>
    <property type="molecule type" value="Genomic_DNA"/>
</dbReference>
<feature type="region of interest" description="Disordered" evidence="1">
    <location>
        <begin position="1048"/>
        <end position="1067"/>
    </location>
</feature>
<feature type="compositionally biased region" description="Polar residues" evidence="1">
    <location>
        <begin position="869"/>
        <end position="882"/>
    </location>
</feature>
<feature type="compositionally biased region" description="Basic and acidic residues" evidence="1">
    <location>
        <begin position="1294"/>
        <end position="1307"/>
    </location>
</feature>
<feature type="compositionally biased region" description="Basic and acidic residues" evidence="1">
    <location>
        <begin position="425"/>
        <end position="503"/>
    </location>
</feature>
<evidence type="ECO:0008006" key="4">
    <source>
        <dbReference type="Google" id="ProtNLM"/>
    </source>
</evidence>
<name>A0ABR1X336_9PEZI</name>
<evidence type="ECO:0000256" key="1">
    <source>
        <dbReference type="SAM" id="MobiDB-lite"/>
    </source>
</evidence>
<dbReference type="GeneID" id="92042164"/>
<evidence type="ECO:0000313" key="2">
    <source>
        <dbReference type="EMBL" id="KAK8089828.1"/>
    </source>
</evidence>
<feature type="compositionally biased region" description="Basic and acidic residues" evidence="1">
    <location>
        <begin position="513"/>
        <end position="549"/>
    </location>
</feature>
<feature type="compositionally biased region" description="Basic and acidic residues" evidence="1">
    <location>
        <begin position="1167"/>
        <end position="1183"/>
    </location>
</feature>
<feature type="region of interest" description="Disordered" evidence="1">
    <location>
        <begin position="711"/>
        <end position="742"/>
    </location>
</feature>
<feature type="compositionally biased region" description="Basic and acidic residues" evidence="1">
    <location>
        <begin position="1236"/>
        <end position="1250"/>
    </location>
</feature>
<feature type="compositionally biased region" description="Basic and acidic residues" evidence="1">
    <location>
        <begin position="1118"/>
        <end position="1139"/>
    </location>
</feature>
<proteinExistence type="predicted"/>
<feature type="region of interest" description="Disordered" evidence="1">
    <location>
        <begin position="91"/>
        <end position="150"/>
    </location>
</feature>
<sequence length="1461" mass="164749">MMTREHHRRRSPESERRRRKSRRDSRELLENQQMPVPAPYDIRNTEIINTRPRKPSTSNSDSDLSLSPSSSSTTSSLLNISRKEKWGFGSFFSSTSTKQRQNKVRKKRSKKRFFRFGNSSSSSTNSDLAYGKGYIDRPETAAPKREQTDEEILELGRKFAEMARLQNNEDLRAAGRHRPSALVGAAAALSHFHRTNSGHRLDRGHGSSKPSHKYSEDEDSEWESASEDEEESSEDDLGLAYGSNVNLPTQPQQPVQKNNQSELSIPPELERPLHRKPSIVDPPAVRTRELVAWHCPNPLRVDRSTVEDTHGLPVAPSETVSFEGRPLQEVYPMPIPDPSRYDAGRGSIVSAIQESGRSRRDPRPEPVPIQQPKPIVPVSSKLYNTTEPDAREYRDSQRTSSSGKGITGVAAATIAGAALAGALANERKEDLDRKEERDRRREARREERRREERRVEDRVDLEREEKLREERRRELLAEQEREEKRREERCREERLEQEREEKRRSKQTNTNSRSEKAEKRRNKDDHKDDRSEKRREKKTSEADRDNDRERRRRERHRDDAPYTSASANANDERRDREDKPDRKDALKDEIREGKRASRSTDLDSYRRVEDPTYPSSGGPIDPFQFQVADDAFQTPKNATTPNRPLTPNVVFVEREPDFSRFELTEADTKPQERLSRRDSYERELEHAKEVYKEAKHATAPVEPTGMAAAMAAVEEERRGRNRRRGGDSTSRTRSRHDTPPRDAILEAADRYYRQQVIAQQIVEDHVREATPERSVVDKWQEEPEIEIVAPPEQDEKPKTKSPYEAPNADVRIDNVLSPKEIVQPDGRFRKPRLVRDPSAERGRPMLNIVRPTPDPSPMTQERKPESESTKVATEVPQTSSRATPDVVIGPRGDVVQAPVMPSKAVSWGENETKHYVLEDPVRDRSSDSGRKVVMPAETPKPRLSRKGKSGGWDILAAAAAPAVASTISDSAIDVTEPETKRAKDPPKGKQRSPFSFEEFGDEPPAIGPKPSGPRSKQMPGSFADDLDFTATVAAGLQDSGFDPNLVIDNAGYHKRQSPPPGTYRTPFAETVPDLGIYAVPAMDPVAAEQRGFVIGELPETPAAEKDIPTGKSDFYSQVDKKERNGEEKAPKQSKYDRSEIVVIEDEPTKSSRSVDEGTSSSQSPVLSKKDQKRQDKAAKAKAMEEEELASTVSLKESEFSDSPSKKKSKKSKKAVVIYEEAAPATEADGRTSNAKPVDDEWDAPKKDKGRGVALIHRNVPEPKQIDERDLPQQSNKSKRGTIATDTLTWSKPVSEIREPPSRRRTVDEFSSFELTEEPEDLDLSEKPKTSRRESSKYDSPSRAPSVADDIVDSPKEMSSSFSDLRDLKGSAPGDEFGTPKKSKKKRSKRNSDLFDTPWVPQLCLAPSRLLKRHPSLIDIAPRGTPVQAHCHAPLRHLKVLLSPPGIGPQGSLVLVHCPAQK</sequence>
<feature type="compositionally biased region" description="Basic and acidic residues" evidence="1">
    <location>
        <begin position="977"/>
        <end position="987"/>
    </location>
</feature>
<feature type="compositionally biased region" description="Basic and acidic residues" evidence="1">
    <location>
        <begin position="388"/>
        <end position="397"/>
    </location>
</feature>
<feature type="compositionally biased region" description="Basic residues" evidence="1">
    <location>
        <begin position="100"/>
        <end position="114"/>
    </location>
</feature>
<gene>
    <name evidence="2" type="ORF">PG997_004789</name>
</gene>
<feature type="compositionally biased region" description="Basic and acidic residues" evidence="1">
    <location>
        <begin position="1323"/>
        <end position="1336"/>
    </location>
</feature>
<feature type="region of interest" description="Disordered" evidence="1">
    <location>
        <begin position="661"/>
        <end position="681"/>
    </location>
</feature>
<feature type="region of interest" description="Disordered" evidence="1">
    <location>
        <begin position="421"/>
        <end position="623"/>
    </location>
</feature>
<organism evidence="2 3">
    <name type="scientific">Apiospora hydei</name>
    <dbReference type="NCBI Taxonomy" id="1337664"/>
    <lineage>
        <taxon>Eukaryota</taxon>
        <taxon>Fungi</taxon>
        <taxon>Dikarya</taxon>
        <taxon>Ascomycota</taxon>
        <taxon>Pezizomycotina</taxon>
        <taxon>Sordariomycetes</taxon>
        <taxon>Xylariomycetidae</taxon>
        <taxon>Amphisphaeriales</taxon>
        <taxon>Apiosporaceae</taxon>
        <taxon>Apiospora</taxon>
    </lineage>
</organism>
<reference evidence="2 3" key="1">
    <citation type="submission" date="2023-01" db="EMBL/GenBank/DDBJ databases">
        <title>Analysis of 21 Apiospora genomes using comparative genomics revels a genus with tremendous synthesis potential of carbohydrate active enzymes and secondary metabolites.</title>
        <authorList>
            <person name="Sorensen T."/>
        </authorList>
    </citation>
    <scope>NUCLEOTIDE SEQUENCE [LARGE SCALE GENOMIC DNA]</scope>
    <source>
        <strain evidence="2 3">CBS 114990</strain>
    </source>
</reference>
<feature type="region of interest" description="Disordered" evidence="1">
    <location>
        <begin position="1097"/>
        <end position="1392"/>
    </location>
</feature>
<protein>
    <recommendedName>
        <fullName evidence="4">Involucrin repeat protein</fullName>
    </recommendedName>
</protein>
<dbReference type="RefSeq" id="XP_066672722.1">
    <property type="nucleotide sequence ID" value="XM_066809104.1"/>
</dbReference>
<feature type="compositionally biased region" description="Low complexity" evidence="1">
    <location>
        <begin position="115"/>
        <end position="126"/>
    </location>
</feature>
<feature type="compositionally biased region" description="Basic and acidic residues" evidence="1">
    <location>
        <begin position="833"/>
        <end position="843"/>
    </location>
</feature>
<accession>A0ABR1X336</accession>
<feature type="region of interest" description="Disordered" evidence="1">
    <location>
        <begin position="916"/>
        <end position="949"/>
    </location>
</feature>
<feature type="region of interest" description="Disordered" evidence="1">
    <location>
        <begin position="1"/>
        <end position="77"/>
    </location>
</feature>
<feature type="compositionally biased region" description="Acidic residues" evidence="1">
    <location>
        <begin position="216"/>
        <end position="237"/>
    </location>
</feature>
<feature type="compositionally biased region" description="Basic residues" evidence="1">
    <location>
        <begin position="1"/>
        <end position="10"/>
    </location>
</feature>
<dbReference type="Proteomes" id="UP001433268">
    <property type="component" value="Unassembled WGS sequence"/>
</dbReference>